<reference evidence="3 4" key="1">
    <citation type="submission" date="2022-04" db="EMBL/GenBank/DDBJ databases">
        <title>Hymenobacter sp. isolated from the air.</title>
        <authorList>
            <person name="Won M."/>
            <person name="Lee C.-M."/>
            <person name="Woen H.-Y."/>
            <person name="Kwon S.-W."/>
        </authorList>
    </citation>
    <scope>NUCLEOTIDE SEQUENCE [LARGE SCALE GENOMIC DNA]</scope>
    <source>
        <strain evidence="4">5116 S-27</strain>
    </source>
</reference>
<dbReference type="Pfam" id="PF25023">
    <property type="entry name" value="TEN_YD-shell"/>
    <property type="match status" value="1"/>
</dbReference>
<dbReference type="NCBIfam" id="TIGR01643">
    <property type="entry name" value="YD_repeat_2x"/>
    <property type="match status" value="1"/>
</dbReference>
<protein>
    <submittedName>
        <fullName evidence="3">RHS domain-containing protein</fullName>
    </submittedName>
</protein>
<dbReference type="PANTHER" id="PTHR32305">
    <property type="match status" value="1"/>
</dbReference>
<evidence type="ECO:0000256" key="1">
    <source>
        <dbReference type="ARBA" id="ARBA00022737"/>
    </source>
</evidence>
<dbReference type="PRINTS" id="PR00394">
    <property type="entry name" value="RHSPROTEIN"/>
</dbReference>
<evidence type="ECO:0000313" key="4">
    <source>
        <dbReference type="Proteomes" id="UP000831785"/>
    </source>
</evidence>
<proteinExistence type="predicted"/>
<dbReference type="PANTHER" id="PTHR32305:SF15">
    <property type="entry name" value="PROTEIN RHSA-RELATED"/>
    <property type="match status" value="1"/>
</dbReference>
<dbReference type="InterPro" id="IPR056823">
    <property type="entry name" value="TEN-like_YD-shell"/>
</dbReference>
<name>A0ABY4FFU5_9BACT</name>
<keyword evidence="4" id="KW-1185">Reference proteome</keyword>
<dbReference type="EMBL" id="CP095049">
    <property type="protein sequence ID" value="UOQ55555.1"/>
    <property type="molecule type" value="Genomic_DNA"/>
</dbReference>
<evidence type="ECO:0000259" key="2">
    <source>
        <dbReference type="Pfam" id="PF25023"/>
    </source>
</evidence>
<gene>
    <name evidence="3" type="ORF">MUN80_12525</name>
</gene>
<accession>A0ABY4FFU5</accession>
<dbReference type="InterPro" id="IPR022385">
    <property type="entry name" value="Rhs_assc_core"/>
</dbReference>
<organism evidence="3 4">
    <name type="scientific">Hymenobacter cellulosivorans</name>
    <dbReference type="NCBI Taxonomy" id="2932249"/>
    <lineage>
        <taxon>Bacteria</taxon>
        <taxon>Pseudomonadati</taxon>
        <taxon>Bacteroidota</taxon>
        <taxon>Cytophagia</taxon>
        <taxon>Cytophagales</taxon>
        <taxon>Hymenobacteraceae</taxon>
        <taxon>Hymenobacter</taxon>
    </lineage>
</organism>
<sequence>MTQVTRPDGYAVTFTYDALGRRLSKRFRGKVTRWVWNGNKPLHEWQELEVGSGAGSVQDLTTWLFEEESFAPMAKLTAQGSYSILTDHLGTPLELYNEQGTKTWQAQLDSYGAVRQGQGKPQDCPFRYQGQYEDTETGLYYNRFRYFDPEVGLYISQAPIGLADVEALHSYVADPLTQLDVLGLSEGSSTLGNRMIKAGRTHGIIARDAQGNPLLNAKGNTSFSQSDFRAHHVIPH</sequence>
<feature type="domain" description="Teneurin-like YD-shell" evidence="2">
    <location>
        <begin position="2"/>
        <end position="157"/>
    </location>
</feature>
<keyword evidence="1" id="KW-0677">Repeat</keyword>
<dbReference type="NCBIfam" id="TIGR03696">
    <property type="entry name" value="Rhs_assc_core"/>
    <property type="match status" value="1"/>
</dbReference>
<evidence type="ECO:0000313" key="3">
    <source>
        <dbReference type="EMBL" id="UOQ55555.1"/>
    </source>
</evidence>
<dbReference type="Proteomes" id="UP000831785">
    <property type="component" value="Chromosome"/>
</dbReference>
<dbReference type="InterPro" id="IPR006530">
    <property type="entry name" value="YD"/>
</dbReference>
<dbReference type="InterPro" id="IPR050708">
    <property type="entry name" value="T6SS_VgrG/RHS"/>
</dbReference>
<dbReference type="Gene3D" id="2.180.10.10">
    <property type="entry name" value="RHS repeat-associated core"/>
    <property type="match status" value="1"/>
</dbReference>